<evidence type="ECO:0000259" key="6">
    <source>
        <dbReference type="Pfam" id="PF00296"/>
    </source>
</evidence>
<dbReference type="InterPro" id="IPR016215">
    <property type="entry name" value="NTA_MOA"/>
</dbReference>
<keyword evidence="1" id="KW-0285">Flavoprotein</keyword>
<organism evidence="7 8">
    <name type="scientific">Pseudonocardia aurantiaca</name>
    <dbReference type="NCBI Taxonomy" id="75290"/>
    <lineage>
        <taxon>Bacteria</taxon>
        <taxon>Bacillati</taxon>
        <taxon>Actinomycetota</taxon>
        <taxon>Actinomycetes</taxon>
        <taxon>Pseudonocardiales</taxon>
        <taxon>Pseudonocardiaceae</taxon>
        <taxon>Pseudonocardia</taxon>
    </lineage>
</organism>
<evidence type="ECO:0000256" key="4">
    <source>
        <dbReference type="ARBA" id="ARBA00023033"/>
    </source>
</evidence>
<dbReference type="InterPro" id="IPR011251">
    <property type="entry name" value="Luciferase-like_dom"/>
</dbReference>
<dbReference type="Proteomes" id="UP001597145">
    <property type="component" value="Unassembled WGS sequence"/>
</dbReference>
<gene>
    <name evidence="7" type="ORF">ACFSCY_30190</name>
</gene>
<dbReference type="PANTHER" id="PTHR30011">
    <property type="entry name" value="ALKANESULFONATE MONOOXYGENASE-RELATED"/>
    <property type="match status" value="1"/>
</dbReference>
<dbReference type="InterPro" id="IPR051260">
    <property type="entry name" value="Diverse_substr_monoxygenases"/>
</dbReference>
<dbReference type="EC" id="1.-.-.-" evidence="7"/>
<dbReference type="RefSeq" id="WP_343979359.1">
    <property type="nucleotide sequence ID" value="NZ_BAAAJG010000011.1"/>
</dbReference>
<comment type="similarity">
    <text evidence="5">Belongs to the NtaA/SnaA/DszA monooxygenase family.</text>
</comment>
<evidence type="ECO:0000256" key="3">
    <source>
        <dbReference type="ARBA" id="ARBA00023002"/>
    </source>
</evidence>
<evidence type="ECO:0000256" key="5">
    <source>
        <dbReference type="ARBA" id="ARBA00033748"/>
    </source>
</evidence>
<dbReference type="EMBL" id="JBHUCP010000026">
    <property type="protein sequence ID" value="MFD1533698.1"/>
    <property type="molecule type" value="Genomic_DNA"/>
</dbReference>
<dbReference type="Pfam" id="PF00296">
    <property type="entry name" value="Bac_luciferase"/>
    <property type="match status" value="1"/>
</dbReference>
<protein>
    <submittedName>
        <fullName evidence="7">LLM class flavin-dependent oxidoreductase</fullName>
        <ecNumber evidence="7">1.-.-.-</ecNumber>
    </submittedName>
</protein>
<evidence type="ECO:0000313" key="7">
    <source>
        <dbReference type="EMBL" id="MFD1533698.1"/>
    </source>
</evidence>
<sequence>MSRQVHLNVNILNAGVFGGSWRFPDTDPLASFTLGHYVDIARKAEAAAFDAVFLADGPGVREDLRYRPFNNLEPTVVLTAIAAATSRIGLIGTLSSTFNDPYDVARRLATLDVISGGRAGWNVVTTAGADVAANFGLDDEVEHAARYRRAAEFVQVVRALWNSWEPGAFVGDVERHVFADADRIHAAEHRGEHLSVAGPLNVPRSPQGEPVVVQAGASSDGRALAAAVGEVIFTAAQTIPDAREYYVDVKSRAALLGRDPEQVVVLPGLSTVIGATEAEARERRKLLAELVPPEYALNRLAGQLGVGREDLDLDRELPWRLLPEPDASGGSQTFYKVATDLARRERLTVRQLLFRLGGGAGHRIATGTPEQVADTILEWVDAGVADGFNLMPDVLPEGFDAFVDHVVPELRRRGRFRTGYTATTLRGHLGLDEPQWQRPGARAEAVAR</sequence>
<comment type="caution">
    <text evidence="7">The sequence shown here is derived from an EMBL/GenBank/DDBJ whole genome shotgun (WGS) entry which is preliminary data.</text>
</comment>
<feature type="domain" description="Luciferase-like" evidence="6">
    <location>
        <begin position="30"/>
        <end position="385"/>
    </location>
</feature>
<keyword evidence="8" id="KW-1185">Reference proteome</keyword>
<evidence type="ECO:0000256" key="2">
    <source>
        <dbReference type="ARBA" id="ARBA00022643"/>
    </source>
</evidence>
<dbReference type="Gene3D" id="3.20.20.30">
    <property type="entry name" value="Luciferase-like domain"/>
    <property type="match status" value="1"/>
</dbReference>
<dbReference type="InterPro" id="IPR036661">
    <property type="entry name" value="Luciferase-like_sf"/>
</dbReference>
<dbReference type="NCBIfam" id="TIGR03860">
    <property type="entry name" value="FMN_nitrolo"/>
    <property type="match status" value="1"/>
</dbReference>
<dbReference type="SUPFAM" id="SSF51679">
    <property type="entry name" value="Bacterial luciferase-like"/>
    <property type="match status" value="1"/>
</dbReference>
<dbReference type="PIRSF" id="PIRSF000337">
    <property type="entry name" value="NTA_MOA"/>
    <property type="match status" value="1"/>
</dbReference>
<dbReference type="PANTHER" id="PTHR30011:SF16">
    <property type="entry name" value="C2H2 FINGER DOMAIN TRANSCRIPTION FACTOR (EUROFUNG)-RELATED"/>
    <property type="match status" value="1"/>
</dbReference>
<dbReference type="GO" id="GO:0016491">
    <property type="term" value="F:oxidoreductase activity"/>
    <property type="evidence" value="ECO:0007669"/>
    <property type="project" value="UniProtKB-KW"/>
</dbReference>
<keyword evidence="3 7" id="KW-0560">Oxidoreductase</keyword>
<proteinExistence type="inferred from homology"/>
<name>A0ABW4FU94_9PSEU</name>
<reference evidence="8" key="1">
    <citation type="journal article" date="2019" name="Int. J. Syst. Evol. Microbiol.">
        <title>The Global Catalogue of Microorganisms (GCM) 10K type strain sequencing project: providing services to taxonomists for standard genome sequencing and annotation.</title>
        <authorList>
            <consortium name="The Broad Institute Genomics Platform"/>
            <consortium name="The Broad Institute Genome Sequencing Center for Infectious Disease"/>
            <person name="Wu L."/>
            <person name="Ma J."/>
        </authorList>
    </citation>
    <scope>NUCLEOTIDE SEQUENCE [LARGE SCALE GENOMIC DNA]</scope>
    <source>
        <strain evidence="8">JCM 12165</strain>
    </source>
</reference>
<dbReference type="CDD" id="cd01095">
    <property type="entry name" value="Nitrilotriacetate_monoxgenase"/>
    <property type="match status" value="1"/>
</dbReference>
<keyword evidence="2" id="KW-0288">FMN</keyword>
<accession>A0ABW4FU94</accession>
<evidence type="ECO:0000313" key="8">
    <source>
        <dbReference type="Proteomes" id="UP001597145"/>
    </source>
</evidence>
<evidence type="ECO:0000256" key="1">
    <source>
        <dbReference type="ARBA" id="ARBA00022630"/>
    </source>
</evidence>
<keyword evidence="4" id="KW-0503">Monooxygenase</keyword>